<keyword evidence="3" id="KW-0444">Lipid biosynthesis</keyword>
<dbReference type="NCBIfam" id="TIGR01240">
    <property type="entry name" value="mevDPdecarb"/>
    <property type="match status" value="1"/>
</dbReference>
<dbReference type="InterPro" id="IPR020568">
    <property type="entry name" value="Ribosomal_Su5_D2-typ_SF"/>
</dbReference>
<evidence type="ECO:0000256" key="2">
    <source>
        <dbReference type="ARBA" id="ARBA00012296"/>
    </source>
</evidence>
<evidence type="ECO:0000259" key="8">
    <source>
        <dbReference type="Pfam" id="PF18376"/>
    </source>
</evidence>
<dbReference type="FunFam" id="3.30.230.10:FF:000072">
    <property type="entry name" value="Diphosphomevalonate decarboxylase"/>
    <property type="match status" value="1"/>
</dbReference>
<evidence type="ECO:0000313" key="10">
    <source>
        <dbReference type="EMBL" id="KAB2346912.1"/>
    </source>
</evidence>
<dbReference type="SUPFAM" id="SSF55060">
    <property type="entry name" value="GHMP Kinase, C-terminal domain"/>
    <property type="match status" value="1"/>
</dbReference>
<comment type="caution">
    <text evidence="10">The sequence shown here is derived from an EMBL/GenBank/DDBJ whole genome shotgun (WGS) entry which is preliminary data.</text>
</comment>
<dbReference type="InterPro" id="IPR053859">
    <property type="entry name" value="MVD-like_N"/>
</dbReference>
<dbReference type="RefSeq" id="WP_151562817.1">
    <property type="nucleotide sequence ID" value="NZ_WBMT01000010.1"/>
</dbReference>
<dbReference type="InterPro" id="IPR036554">
    <property type="entry name" value="GHMP_kinase_C_sf"/>
</dbReference>
<feature type="domain" description="Diphosphomevalonate decarboxylase-like N-terminal" evidence="9">
    <location>
        <begin position="17"/>
        <end position="176"/>
    </location>
</feature>
<dbReference type="SUPFAM" id="SSF54211">
    <property type="entry name" value="Ribosomal protein S5 domain 2-like"/>
    <property type="match status" value="1"/>
</dbReference>
<dbReference type="PIRSF" id="PIRSF015950">
    <property type="entry name" value="Mev_P_decrbx"/>
    <property type="match status" value="1"/>
</dbReference>
<dbReference type="InterPro" id="IPR029765">
    <property type="entry name" value="Mev_diP_decarb"/>
</dbReference>
<evidence type="ECO:0000313" key="11">
    <source>
        <dbReference type="Proteomes" id="UP000468735"/>
    </source>
</evidence>
<dbReference type="InterPro" id="IPR014721">
    <property type="entry name" value="Ribsml_uS5_D2-typ_fold_subgr"/>
</dbReference>
<dbReference type="EMBL" id="WBMT01000010">
    <property type="protein sequence ID" value="KAB2346912.1"/>
    <property type="molecule type" value="Genomic_DNA"/>
</dbReference>
<keyword evidence="7 10" id="KW-0456">Lyase</keyword>
<gene>
    <name evidence="10" type="primary">mvaD</name>
    <name evidence="10" type="ORF">F8566_22210</name>
</gene>
<name>A0A6H9YWT6_9ACTN</name>
<reference evidence="10 11" key="1">
    <citation type="submission" date="2019-09" db="EMBL/GenBank/DDBJ databases">
        <title>Actinomadura physcomitrii sp. nov., a novel actinomycete isolated from moss [Physcomitrium sphaericum (Ludw) Fuernr].</title>
        <authorList>
            <person name="Zhuang X."/>
            <person name="Liu C."/>
        </authorList>
    </citation>
    <scope>NUCLEOTIDE SEQUENCE [LARGE SCALE GENOMIC DNA]</scope>
    <source>
        <strain evidence="10 11">HMC1</strain>
    </source>
</reference>
<accession>A0A6H9YWT6</accession>
<keyword evidence="5" id="KW-0067">ATP-binding</keyword>
<evidence type="ECO:0000256" key="4">
    <source>
        <dbReference type="ARBA" id="ARBA00022741"/>
    </source>
</evidence>
<dbReference type="Gene3D" id="3.30.230.10">
    <property type="match status" value="1"/>
</dbReference>
<organism evidence="10 11">
    <name type="scientific">Actinomadura rudentiformis</name>
    <dbReference type="NCBI Taxonomy" id="359158"/>
    <lineage>
        <taxon>Bacteria</taxon>
        <taxon>Bacillati</taxon>
        <taxon>Actinomycetota</taxon>
        <taxon>Actinomycetes</taxon>
        <taxon>Streptosporangiales</taxon>
        <taxon>Thermomonosporaceae</taxon>
        <taxon>Actinomadura</taxon>
    </lineage>
</organism>
<keyword evidence="11" id="KW-1185">Reference proteome</keyword>
<protein>
    <recommendedName>
        <fullName evidence="2">diphosphomevalonate decarboxylase</fullName>
        <ecNumber evidence="2">4.1.1.33</ecNumber>
    </recommendedName>
</protein>
<evidence type="ECO:0000256" key="5">
    <source>
        <dbReference type="ARBA" id="ARBA00022840"/>
    </source>
</evidence>
<dbReference type="Pfam" id="PF22700">
    <property type="entry name" value="MVD-like_N"/>
    <property type="match status" value="1"/>
</dbReference>
<dbReference type="GO" id="GO:0019287">
    <property type="term" value="P:isopentenyl diphosphate biosynthetic process, mevalonate pathway"/>
    <property type="evidence" value="ECO:0007669"/>
    <property type="project" value="InterPro"/>
</dbReference>
<dbReference type="AlphaFoldDB" id="A0A6H9YWT6"/>
<sequence length="355" mass="36161">MLNEASVDVRAGVTAVAHPNIALVKYWGKRDESLALPVTGSLSVTLDIFATTTHVTLAPPVPADMNGDAGLTGDVVTLNGRPAGGAAAERVQGFLDLVRALAGRRERAVVESVNQVPTGAGLASSAAGFAALAAAASAAYGLDLDGRALSRLARRGSGSACRSVFGGFVQWHAGTGSGSAGDVSSFAEPVPVGPLDLALVVAVTDAGAKEVPSREAMRHTMATSPLYRAWAQASNTDLTRMRHALARGNLTAVGAIAEGNALGMHAAMLAARPAVRYLSAGSLAVLDAVNALRADNVDAYATADAGPNVVVLCPRADADRVAETVDAIEAVRSVHLARPGPGVRLRSERPGGDER</sequence>
<dbReference type="GO" id="GO:0005829">
    <property type="term" value="C:cytosol"/>
    <property type="evidence" value="ECO:0007669"/>
    <property type="project" value="InterPro"/>
</dbReference>
<evidence type="ECO:0000256" key="1">
    <source>
        <dbReference type="ARBA" id="ARBA00008831"/>
    </source>
</evidence>
<evidence type="ECO:0000256" key="6">
    <source>
        <dbReference type="ARBA" id="ARBA00023098"/>
    </source>
</evidence>
<evidence type="ECO:0000259" key="9">
    <source>
        <dbReference type="Pfam" id="PF22700"/>
    </source>
</evidence>
<dbReference type="GO" id="GO:0005524">
    <property type="term" value="F:ATP binding"/>
    <property type="evidence" value="ECO:0007669"/>
    <property type="project" value="UniProtKB-KW"/>
</dbReference>
<dbReference type="PANTHER" id="PTHR10977:SF3">
    <property type="entry name" value="DIPHOSPHOMEVALONATE DECARBOXYLASE"/>
    <property type="match status" value="1"/>
</dbReference>
<dbReference type="Gene3D" id="3.30.70.890">
    <property type="entry name" value="GHMP kinase, C-terminal domain"/>
    <property type="match status" value="1"/>
</dbReference>
<dbReference type="InterPro" id="IPR041431">
    <property type="entry name" value="Mvd1_C"/>
</dbReference>
<dbReference type="Pfam" id="PF18376">
    <property type="entry name" value="MDD_C"/>
    <property type="match status" value="1"/>
</dbReference>
<evidence type="ECO:0000256" key="3">
    <source>
        <dbReference type="ARBA" id="ARBA00022516"/>
    </source>
</evidence>
<dbReference type="OrthoDB" id="5498344at2"/>
<comment type="similarity">
    <text evidence="1">Belongs to the diphosphomevalonate decarboxylase family.</text>
</comment>
<proteinExistence type="inferred from homology"/>
<evidence type="ECO:0000256" key="7">
    <source>
        <dbReference type="ARBA" id="ARBA00023239"/>
    </source>
</evidence>
<feature type="domain" description="Mvd1 C-terminal" evidence="8">
    <location>
        <begin position="200"/>
        <end position="327"/>
    </location>
</feature>
<keyword evidence="4" id="KW-0547">Nucleotide-binding</keyword>
<dbReference type="GO" id="GO:0004163">
    <property type="term" value="F:diphosphomevalonate decarboxylase activity"/>
    <property type="evidence" value="ECO:0007669"/>
    <property type="project" value="UniProtKB-EC"/>
</dbReference>
<dbReference type="EC" id="4.1.1.33" evidence="2"/>
<dbReference type="PANTHER" id="PTHR10977">
    <property type="entry name" value="DIPHOSPHOMEVALONATE DECARBOXYLASE"/>
    <property type="match status" value="1"/>
</dbReference>
<keyword evidence="6" id="KW-0443">Lipid metabolism</keyword>
<dbReference type="Proteomes" id="UP000468735">
    <property type="component" value="Unassembled WGS sequence"/>
</dbReference>
<dbReference type="InterPro" id="IPR005935">
    <property type="entry name" value="Mev_decarb"/>
</dbReference>